<dbReference type="CDD" id="cd00075">
    <property type="entry name" value="HATPase"/>
    <property type="match status" value="1"/>
</dbReference>
<evidence type="ECO:0000256" key="2">
    <source>
        <dbReference type="ARBA" id="ARBA00012438"/>
    </source>
</evidence>
<dbReference type="Pfam" id="PF02518">
    <property type="entry name" value="HATPase_c"/>
    <property type="match status" value="1"/>
</dbReference>
<dbReference type="PANTHER" id="PTHR43711">
    <property type="entry name" value="TWO-COMPONENT HISTIDINE KINASE"/>
    <property type="match status" value="1"/>
</dbReference>
<feature type="domain" description="Histidine kinase" evidence="7">
    <location>
        <begin position="1"/>
        <end position="191"/>
    </location>
</feature>
<feature type="non-terminal residue" evidence="8">
    <location>
        <position position="1"/>
    </location>
</feature>
<keyword evidence="6" id="KW-0902">Two-component regulatory system</keyword>
<dbReference type="InterPro" id="IPR036890">
    <property type="entry name" value="HATPase_C_sf"/>
</dbReference>
<comment type="caution">
    <text evidence="8">The sequence shown here is derived from an EMBL/GenBank/DDBJ whole genome shotgun (WGS) entry which is preliminary data.</text>
</comment>
<evidence type="ECO:0000259" key="7">
    <source>
        <dbReference type="PROSITE" id="PS50109"/>
    </source>
</evidence>
<evidence type="ECO:0000256" key="4">
    <source>
        <dbReference type="ARBA" id="ARBA00022679"/>
    </source>
</evidence>
<keyword evidence="4" id="KW-0808">Transferase</keyword>
<dbReference type="InterPro" id="IPR003594">
    <property type="entry name" value="HATPase_dom"/>
</dbReference>
<evidence type="ECO:0000313" key="8">
    <source>
        <dbReference type="EMBL" id="GAG34042.1"/>
    </source>
</evidence>
<dbReference type="InterPro" id="IPR004358">
    <property type="entry name" value="Sig_transdc_His_kin-like_C"/>
</dbReference>
<dbReference type="GO" id="GO:0000160">
    <property type="term" value="P:phosphorelay signal transduction system"/>
    <property type="evidence" value="ECO:0007669"/>
    <property type="project" value="UniProtKB-KW"/>
</dbReference>
<dbReference type="PROSITE" id="PS50109">
    <property type="entry name" value="HIS_KIN"/>
    <property type="match status" value="1"/>
</dbReference>
<evidence type="ECO:0000256" key="1">
    <source>
        <dbReference type="ARBA" id="ARBA00000085"/>
    </source>
</evidence>
<dbReference type="PRINTS" id="PR00344">
    <property type="entry name" value="BCTRLSENSOR"/>
</dbReference>
<dbReference type="PANTHER" id="PTHR43711:SF1">
    <property type="entry name" value="HISTIDINE KINASE 1"/>
    <property type="match status" value="1"/>
</dbReference>
<reference evidence="8" key="1">
    <citation type="journal article" date="2014" name="Front. Microbiol.">
        <title>High frequency of phylogenetically diverse reductive dehalogenase-homologous genes in deep subseafloor sedimentary metagenomes.</title>
        <authorList>
            <person name="Kawai M."/>
            <person name="Futagami T."/>
            <person name="Toyoda A."/>
            <person name="Takaki Y."/>
            <person name="Nishi S."/>
            <person name="Hori S."/>
            <person name="Arai W."/>
            <person name="Tsubouchi T."/>
            <person name="Morono Y."/>
            <person name="Uchiyama I."/>
            <person name="Ito T."/>
            <person name="Fujiyama A."/>
            <person name="Inagaki F."/>
            <person name="Takami H."/>
        </authorList>
    </citation>
    <scope>NUCLEOTIDE SEQUENCE</scope>
    <source>
        <strain evidence="8">Expedition CK06-06</strain>
    </source>
</reference>
<evidence type="ECO:0000256" key="5">
    <source>
        <dbReference type="ARBA" id="ARBA00022777"/>
    </source>
</evidence>
<accession>X0XF79</accession>
<keyword evidence="5" id="KW-0418">Kinase</keyword>
<dbReference type="InterPro" id="IPR050736">
    <property type="entry name" value="Sensor_HK_Regulatory"/>
</dbReference>
<dbReference type="SMART" id="SM00387">
    <property type="entry name" value="HATPase_c"/>
    <property type="match status" value="1"/>
</dbReference>
<name>X0XF79_9ZZZZ</name>
<comment type="catalytic activity">
    <reaction evidence="1">
        <text>ATP + protein L-histidine = ADP + protein N-phospho-L-histidine.</text>
        <dbReference type="EC" id="2.7.13.3"/>
    </reaction>
</comment>
<proteinExistence type="predicted"/>
<gene>
    <name evidence="8" type="ORF">S01H1_68686</name>
</gene>
<dbReference type="InterPro" id="IPR005467">
    <property type="entry name" value="His_kinase_dom"/>
</dbReference>
<dbReference type="Gene3D" id="3.30.565.10">
    <property type="entry name" value="Histidine kinase-like ATPase, C-terminal domain"/>
    <property type="match status" value="1"/>
</dbReference>
<dbReference type="EC" id="2.7.13.3" evidence="2"/>
<keyword evidence="3" id="KW-0597">Phosphoprotein</keyword>
<dbReference type="GO" id="GO:0004673">
    <property type="term" value="F:protein histidine kinase activity"/>
    <property type="evidence" value="ECO:0007669"/>
    <property type="project" value="UniProtKB-EC"/>
</dbReference>
<dbReference type="EMBL" id="BARS01045553">
    <property type="protein sequence ID" value="GAG34042.1"/>
    <property type="molecule type" value="Genomic_DNA"/>
</dbReference>
<organism evidence="8">
    <name type="scientific">marine sediment metagenome</name>
    <dbReference type="NCBI Taxonomy" id="412755"/>
    <lineage>
        <taxon>unclassified sequences</taxon>
        <taxon>metagenomes</taxon>
        <taxon>ecological metagenomes</taxon>
    </lineage>
</organism>
<sequence>KLRKNLKIADEMVDRLAGIINHFLDISKIEAGKMTLNSAPLVIQSVVTEVLDMLKFLADDKNIDLTVSVSDDELFINADREKIMQVLSNLIDNAIKFVPDCGGKIMVEVKDVGDEVGITIEDNGPGIEADDVNKVFNRFVQVGRQVGPGKHGTGLGLAICKELVKLHGGRIRAENIPAGGARFCLALPKCPEKSPLQPMGAAIR</sequence>
<protein>
    <recommendedName>
        <fullName evidence="2">histidine kinase</fullName>
        <ecNumber evidence="2">2.7.13.3</ecNumber>
    </recommendedName>
</protein>
<dbReference type="FunFam" id="3.30.565.10:FF:000006">
    <property type="entry name" value="Sensor histidine kinase WalK"/>
    <property type="match status" value="1"/>
</dbReference>
<evidence type="ECO:0000256" key="3">
    <source>
        <dbReference type="ARBA" id="ARBA00022553"/>
    </source>
</evidence>
<dbReference type="SUPFAM" id="SSF55874">
    <property type="entry name" value="ATPase domain of HSP90 chaperone/DNA topoisomerase II/histidine kinase"/>
    <property type="match status" value="1"/>
</dbReference>
<dbReference type="AlphaFoldDB" id="X0XF79"/>
<evidence type="ECO:0000256" key="6">
    <source>
        <dbReference type="ARBA" id="ARBA00023012"/>
    </source>
</evidence>